<comment type="caution">
    <text evidence="2">The sequence shown here is derived from an EMBL/GenBank/DDBJ whole genome shotgun (WGS) entry which is preliminary data.</text>
</comment>
<name>A0AAD6R5Z8_9ROSI</name>
<protein>
    <submittedName>
        <fullName evidence="2">Uncharacterized protein</fullName>
    </submittedName>
</protein>
<proteinExistence type="predicted"/>
<sequence>MIGGDGFLVSSLDHIIHVAIDLPNHRKNAALPDYVFCPGIEYSMGSLSMEHCKFGGVDVNRRPQHFSIELPINMHRNNTALSKSMEVLSLREPSRADSIELIGTLKSRDLKAHAINKERRHSTTILVSKSPVYRRHRRQIFTNMYTEFSVPQASASINSSKRKIESIRLNDSNVPCGKVVNTSKEADDDGGEDIEPFQQGDCSVDDDGEPLISDVLDDEDCDPTTRKRRSVDGYLVPSNEVDVDYSYAVTNLASKARLQPTSFQILSCYLYFCSKNARDSNNQTIKRRYWNPETDSFSFHRNPRGENPREVSDRSTLG</sequence>
<organism evidence="2 3">
    <name type="scientific">Populus alba x Populus x berolinensis</name>
    <dbReference type="NCBI Taxonomy" id="444605"/>
    <lineage>
        <taxon>Eukaryota</taxon>
        <taxon>Viridiplantae</taxon>
        <taxon>Streptophyta</taxon>
        <taxon>Embryophyta</taxon>
        <taxon>Tracheophyta</taxon>
        <taxon>Spermatophyta</taxon>
        <taxon>Magnoliopsida</taxon>
        <taxon>eudicotyledons</taxon>
        <taxon>Gunneridae</taxon>
        <taxon>Pentapetalae</taxon>
        <taxon>rosids</taxon>
        <taxon>fabids</taxon>
        <taxon>Malpighiales</taxon>
        <taxon>Salicaceae</taxon>
        <taxon>Saliceae</taxon>
        <taxon>Populus</taxon>
    </lineage>
</organism>
<accession>A0AAD6R5Z8</accession>
<evidence type="ECO:0000256" key="1">
    <source>
        <dbReference type="SAM" id="MobiDB-lite"/>
    </source>
</evidence>
<feature type="compositionally biased region" description="Basic and acidic residues" evidence="1">
    <location>
        <begin position="303"/>
        <end position="318"/>
    </location>
</feature>
<gene>
    <name evidence="2" type="ORF">NC653_007788</name>
</gene>
<evidence type="ECO:0000313" key="3">
    <source>
        <dbReference type="Proteomes" id="UP001164929"/>
    </source>
</evidence>
<feature type="region of interest" description="Disordered" evidence="1">
    <location>
        <begin position="180"/>
        <end position="202"/>
    </location>
</feature>
<feature type="region of interest" description="Disordered" evidence="1">
    <location>
        <begin position="296"/>
        <end position="318"/>
    </location>
</feature>
<reference evidence="2" key="1">
    <citation type="journal article" date="2023" name="Mol. Ecol. Resour.">
        <title>Chromosome-level genome assembly of a triploid poplar Populus alba 'Berolinensis'.</title>
        <authorList>
            <person name="Chen S."/>
            <person name="Yu Y."/>
            <person name="Wang X."/>
            <person name="Wang S."/>
            <person name="Zhang T."/>
            <person name="Zhou Y."/>
            <person name="He R."/>
            <person name="Meng N."/>
            <person name="Wang Y."/>
            <person name="Liu W."/>
            <person name="Liu Z."/>
            <person name="Liu J."/>
            <person name="Guo Q."/>
            <person name="Huang H."/>
            <person name="Sederoff R.R."/>
            <person name="Wang G."/>
            <person name="Qu G."/>
            <person name="Chen S."/>
        </authorList>
    </citation>
    <scope>NUCLEOTIDE SEQUENCE</scope>
    <source>
        <strain evidence="2">SC-2020</strain>
    </source>
</reference>
<feature type="compositionally biased region" description="Acidic residues" evidence="1">
    <location>
        <begin position="186"/>
        <end position="195"/>
    </location>
</feature>
<evidence type="ECO:0000313" key="2">
    <source>
        <dbReference type="EMBL" id="KAJ7002425.1"/>
    </source>
</evidence>
<dbReference type="EMBL" id="JAQIZT010000003">
    <property type="protein sequence ID" value="KAJ7002425.1"/>
    <property type="molecule type" value="Genomic_DNA"/>
</dbReference>
<keyword evidence="3" id="KW-1185">Reference proteome</keyword>
<dbReference type="AlphaFoldDB" id="A0AAD6R5Z8"/>
<dbReference type="Proteomes" id="UP001164929">
    <property type="component" value="Chromosome 3"/>
</dbReference>